<dbReference type="Gene3D" id="3.40.50.300">
    <property type="entry name" value="P-loop containing nucleotide triphosphate hydrolases"/>
    <property type="match status" value="2"/>
</dbReference>
<dbReference type="GO" id="GO:0003724">
    <property type="term" value="F:RNA helicase activity"/>
    <property type="evidence" value="ECO:0007669"/>
    <property type="project" value="TreeGrafter"/>
</dbReference>
<evidence type="ECO:0000313" key="11">
    <source>
        <dbReference type="EMBL" id="MBG6136312.1"/>
    </source>
</evidence>
<keyword evidence="5" id="KW-0547">Nucleotide-binding</keyword>
<keyword evidence="7" id="KW-0347">Helicase</keyword>
<dbReference type="SUPFAM" id="SSF109604">
    <property type="entry name" value="HD-domain/PDEase-like"/>
    <property type="match status" value="1"/>
</dbReference>
<dbReference type="PANTHER" id="PTHR47963:SF9">
    <property type="entry name" value="CRISPR-ASSOCIATED ENDONUCLEASE_HELICASE CAS3"/>
    <property type="match status" value="1"/>
</dbReference>
<evidence type="ECO:0000256" key="3">
    <source>
        <dbReference type="ARBA" id="ARBA00022722"/>
    </source>
</evidence>
<dbReference type="Proteomes" id="UP000622552">
    <property type="component" value="Unassembled WGS sequence"/>
</dbReference>
<dbReference type="InterPro" id="IPR001650">
    <property type="entry name" value="Helicase_C-like"/>
</dbReference>
<evidence type="ECO:0000256" key="2">
    <source>
        <dbReference type="ARBA" id="ARBA00009046"/>
    </source>
</evidence>
<dbReference type="EC" id="3.1.-.-" evidence="11"/>
<dbReference type="GO" id="GO:0051607">
    <property type="term" value="P:defense response to virus"/>
    <property type="evidence" value="ECO:0007669"/>
    <property type="project" value="UniProtKB-KW"/>
</dbReference>
<comment type="caution">
    <text evidence="11">The sequence shown here is derived from an EMBL/GenBank/DDBJ whole genome shotgun (WGS) entry which is preliminary data.</text>
</comment>
<evidence type="ECO:0000256" key="1">
    <source>
        <dbReference type="ARBA" id="ARBA00006847"/>
    </source>
</evidence>
<keyword evidence="9" id="KW-0051">Antiviral defense</keyword>
<dbReference type="InterPro" id="IPR054712">
    <property type="entry name" value="Cas3-like_dom"/>
</dbReference>
<evidence type="ECO:0000259" key="10">
    <source>
        <dbReference type="PROSITE" id="PS51643"/>
    </source>
</evidence>
<dbReference type="Pfam" id="PF18019">
    <property type="entry name" value="Cas3_HD"/>
    <property type="match status" value="1"/>
</dbReference>
<dbReference type="NCBIfam" id="TIGR01587">
    <property type="entry name" value="cas3_core"/>
    <property type="match status" value="1"/>
</dbReference>
<keyword evidence="12" id="KW-1185">Reference proteome</keyword>
<keyword evidence="4" id="KW-0479">Metal-binding</keyword>
<dbReference type="Pfam" id="PF22590">
    <property type="entry name" value="Cas3-like_C_2"/>
    <property type="match status" value="1"/>
</dbReference>
<protein>
    <submittedName>
        <fullName evidence="11">CRISPR-associated endonuclease/helicase Cas3</fullName>
        <ecNumber evidence="11">3.1.-.-</ecNumber>
        <ecNumber evidence="11">3.6.4.-</ecNumber>
    </submittedName>
</protein>
<dbReference type="RefSeq" id="WP_197003305.1">
    <property type="nucleotide sequence ID" value="NZ_BONS01000036.1"/>
</dbReference>
<dbReference type="EC" id="3.6.4.-" evidence="11"/>
<dbReference type="GO" id="GO:0016787">
    <property type="term" value="F:hydrolase activity"/>
    <property type="evidence" value="ECO:0007669"/>
    <property type="project" value="UniProtKB-KW"/>
</dbReference>
<dbReference type="CDD" id="cd09641">
    <property type="entry name" value="Cas3''_I"/>
    <property type="match status" value="1"/>
</dbReference>
<dbReference type="PANTHER" id="PTHR47963">
    <property type="entry name" value="DEAD-BOX ATP-DEPENDENT RNA HELICASE 47, MITOCHONDRIAL"/>
    <property type="match status" value="1"/>
</dbReference>
<organism evidence="11 12">
    <name type="scientific">Longispora fulva</name>
    <dbReference type="NCBI Taxonomy" id="619741"/>
    <lineage>
        <taxon>Bacteria</taxon>
        <taxon>Bacillati</taxon>
        <taxon>Actinomycetota</taxon>
        <taxon>Actinomycetes</taxon>
        <taxon>Micromonosporales</taxon>
        <taxon>Micromonosporaceae</taxon>
        <taxon>Longispora</taxon>
    </lineage>
</organism>
<comment type="similarity">
    <text evidence="1">In the N-terminal section; belongs to the CRISPR-associated nuclease Cas3-HD family.</text>
</comment>
<feature type="domain" description="HD Cas3-type" evidence="10">
    <location>
        <begin position="35"/>
        <end position="235"/>
    </location>
</feature>
<evidence type="ECO:0000256" key="7">
    <source>
        <dbReference type="ARBA" id="ARBA00022806"/>
    </source>
</evidence>
<dbReference type="InterPro" id="IPR027417">
    <property type="entry name" value="P-loop_NTPase"/>
</dbReference>
<dbReference type="SMART" id="SM00490">
    <property type="entry name" value="HELICc"/>
    <property type="match status" value="1"/>
</dbReference>
<evidence type="ECO:0000313" key="12">
    <source>
        <dbReference type="Proteomes" id="UP000622552"/>
    </source>
</evidence>
<name>A0A8J7GGK3_9ACTN</name>
<keyword evidence="3" id="KW-0540">Nuclease</keyword>
<evidence type="ECO:0000256" key="6">
    <source>
        <dbReference type="ARBA" id="ARBA00022801"/>
    </source>
</evidence>
<dbReference type="AlphaFoldDB" id="A0A8J7GGK3"/>
<evidence type="ECO:0000256" key="8">
    <source>
        <dbReference type="ARBA" id="ARBA00022840"/>
    </source>
</evidence>
<dbReference type="NCBIfam" id="TIGR01596">
    <property type="entry name" value="cas3_HD"/>
    <property type="match status" value="1"/>
</dbReference>
<dbReference type="InterPro" id="IPR041372">
    <property type="entry name" value="Cas3_C"/>
</dbReference>
<evidence type="ECO:0000256" key="9">
    <source>
        <dbReference type="ARBA" id="ARBA00023118"/>
    </source>
</evidence>
<dbReference type="EMBL" id="JADOUF010000001">
    <property type="protein sequence ID" value="MBG6136312.1"/>
    <property type="molecule type" value="Genomic_DNA"/>
</dbReference>
<dbReference type="InterPro" id="IPR006474">
    <property type="entry name" value="Helicase_Cas3_CRISPR-ass_core"/>
</dbReference>
<accession>A0A8J7GGK3</accession>
<evidence type="ECO:0000256" key="4">
    <source>
        <dbReference type="ARBA" id="ARBA00022723"/>
    </source>
</evidence>
<dbReference type="GO" id="GO:0046872">
    <property type="term" value="F:metal ion binding"/>
    <property type="evidence" value="ECO:0007669"/>
    <property type="project" value="UniProtKB-KW"/>
</dbReference>
<dbReference type="SUPFAM" id="SSF52540">
    <property type="entry name" value="P-loop containing nucleoside triphosphate hydrolases"/>
    <property type="match status" value="1"/>
</dbReference>
<dbReference type="GO" id="GO:0004519">
    <property type="term" value="F:endonuclease activity"/>
    <property type="evidence" value="ECO:0007669"/>
    <property type="project" value="UniProtKB-KW"/>
</dbReference>
<dbReference type="GO" id="GO:0005524">
    <property type="term" value="F:ATP binding"/>
    <property type="evidence" value="ECO:0007669"/>
    <property type="project" value="UniProtKB-KW"/>
</dbReference>
<proteinExistence type="inferred from homology"/>
<dbReference type="CDD" id="cd17930">
    <property type="entry name" value="DEXHc_cas3"/>
    <property type="match status" value="1"/>
</dbReference>
<keyword evidence="6 11" id="KW-0378">Hydrolase</keyword>
<dbReference type="GO" id="GO:0003723">
    <property type="term" value="F:RNA binding"/>
    <property type="evidence" value="ECO:0007669"/>
    <property type="project" value="TreeGrafter"/>
</dbReference>
<dbReference type="PROSITE" id="PS51643">
    <property type="entry name" value="HD_CAS3"/>
    <property type="match status" value="1"/>
</dbReference>
<keyword evidence="8" id="KW-0067">ATP-binding</keyword>
<dbReference type="InterPro" id="IPR006483">
    <property type="entry name" value="CRISPR-assoc_Cas3_HD"/>
</dbReference>
<gene>
    <name evidence="11" type="ORF">IW245_002506</name>
</gene>
<reference evidence="11" key="1">
    <citation type="submission" date="2020-11" db="EMBL/GenBank/DDBJ databases">
        <title>Sequencing the genomes of 1000 actinobacteria strains.</title>
        <authorList>
            <person name="Klenk H.-P."/>
        </authorList>
    </citation>
    <scope>NUCLEOTIDE SEQUENCE</scope>
    <source>
        <strain evidence="11">DSM 45356</strain>
    </source>
</reference>
<keyword evidence="11" id="KW-0255">Endonuclease</keyword>
<comment type="similarity">
    <text evidence="2">In the central section; belongs to the CRISPR-associated helicase Cas3 family.</text>
</comment>
<sequence>MNDAPAVVAVDYWRFYGVEVRGRVGVLWGKSAMNGGGVMNLLLSHMLDTAAVAERVWDCYLPVRVRRVLDDVAGGVGRGRRFFAWLCGVHDCGKATPAFQQVDPLGTAAVWGSGLTWDRYAVKGKSWRHDKAGAKLLIRVLDAAGWDEAQVDWVWPLIAGHHGSYPSRGQLKAGTPALQGRGVAWEEAQQVLVEVFTRELGFDSENPLLAVEPRVVPPRAVQLQLSGFVVMADWIASDQTKFGGIDDLDRVSMGGARVRAAGAWAELGLRGGWGQLPTPGPQVFQRRFGQEPRPSQRMVLDAVRRMGGSGLVIIEAPMGEGKTKTALVASEVLASRFGADGVFVGMPTQATCDPMFAQVRDWLRSVEPGLESQVALLHGKRMFNKEWRALLDDVGDECADDCFTSVGEDIDGVDEYGMAAFGGHGAVERRAPAEWFLGRKRGLLSPFVVGTIDQLLFAATRTRHVMLRMAGLVGKVVVLDEVHAADVYMSQFLEEGLWWLGQAGVPVVMLSATLPSAQRRALVGAYLAGARSREERDVPDLPEPAGYPSVTAAWLADSGPQFLVDSCSTWRDDVPVTVEILSEAPQPPIASDEPDTISPADQSMVNLLEDRLQDGGCVLVIRNTVPRAQSAYAALKKTFGADVVLLHGRLDAADRAERTEACLEKLGPPSKDRQRPERLIVVATQLAEQSFDVDADLLITDLAPMDLLLQRIGRLHRHEGVDRPARVSVATVVVTGLGCLDPDQIPWILKASEGIYGSYLLLRTAAALVEAQQEGWRIPGQVPQLVEQVYGGGQAVPAAWSVAERAAGETWSTRQRRRAEAAAPYLLTRLGEHANPTLQALHTGGIRESLPEGRFEALVRDGDPTVEVIVVRGDDDAGYRTPSGRSLGPNGEASTSELVEEVLGATVRLPASLTSVVEENLVPLPSWRDHPWLRYSRALVLGPDGWTQLGDLQVTYDTDLGLVVRGGVRPSRGARP</sequence>
<evidence type="ECO:0000256" key="5">
    <source>
        <dbReference type="ARBA" id="ARBA00022741"/>
    </source>
</evidence>
<dbReference type="Pfam" id="PF18395">
    <property type="entry name" value="Cas3_C"/>
    <property type="match status" value="1"/>
</dbReference>
<dbReference type="InterPro" id="IPR038257">
    <property type="entry name" value="CRISPR-assoc_Cas3_HD_sf"/>
</dbReference>
<dbReference type="InterPro" id="IPR050547">
    <property type="entry name" value="DEAD_box_RNA_helicases"/>
</dbReference>
<dbReference type="Gene3D" id="1.10.3210.30">
    <property type="match status" value="1"/>
</dbReference>